<evidence type="ECO:0000313" key="3">
    <source>
        <dbReference type="EMBL" id="MBA4543004.1"/>
    </source>
</evidence>
<dbReference type="InterPro" id="IPR041999">
    <property type="entry name" value="Sortase_D_1"/>
</dbReference>
<name>A0A7W1XAE7_9BACL</name>
<evidence type="ECO:0000256" key="2">
    <source>
        <dbReference type="PIRSR" id="PIRSR605754-1"/>
    </source>
</evidence>
<dbReference type="RefSeq" id="WP_033099812.1">
    <property type="nucleotide sequence ID" value="NZ_JACEIP010000011.1"/>
</dbReference>
<sequence length="212" mass="23576">MARKIAWLLIVAGVLLLGYNAYQWWGEIRVAVVDPKMAMAISKEWDDRTRMPSLDKGEPVTGEHAKKGTVVGQLVIPRLGAILPIVQGTDADSLKKGVGLYEGYGTVNPGETGHVVLSGHRDTVFRGVGKLQTGDRLYVKYHHKVFTYQIRKTWITKADDLTVIVPIPRPVLSLTTCYPFNYVGSAPDRYIIRADLIKIENENQKDTQTSGN</sequence>
<dbReference type="InterPro" id="IPR023365">
    <property type="entry name" value="Sortase_dom-sf"/>
</dbReference>
<dbReference type="SUPFAM" id="SSF63817">
    <property type="entry name" value="Sortase"/>
    <property type="match status" value="1"/>
</dbReference>
<evidence type="ECO:0000256" key="1">
    <source>
        <dbReference type="ARBA" id="ARBA00022801"/>
    </source>
</evidence>
<dbReference type="CDD" id="cd05828">
    <property type="entry name" value="Sortase_D_1"/>
    <property type="match status" value="1"/>
</dbReference>
<dbReference type="EMBL" id="JACEIP010000011">
    <property type="protein sequence ID" value="MBA4543004.1"/>
    <property type="molecule type" value="Genomic_DNA"/>
</dbReference>
<evidence type="ECO:0000313" key="4">
    <source>
        <dbReference type="Proteomes" id="UP000530514"/>
    </source>
</evidence>
<dbReference type="NCBIfam" id="TIGR01076">
    <property type="entry name" value="sortase_fam"/>
    <property type="match status" value="1"/>
</dbReference>
<feature type="active site" description="Proton donor/acceptor" evidence="2">
    <location>
        <position position="120"/>
    </location>
</feature>
<dbReference type="Pfam" id="PF04203">
    <property type="entry name" value="Sortase"/>
    <property type="match status" value="1"/>
</dbReference>
<dbReference type="NCBIfam" id="NF033746">
    <property type="entry name" value="class_D_sortase"/>
    <property type="match status" value="1"/>
</dbReference>
<organism evidence="3 4">
    <name type="scientific">Thermoactinomyces daqus</name>
    <dbReference type="NCBI Taxonomy" id="1329516"/>
    <lineage>
        <taxon>Bacteria</taxon>
        <taxon>Bacillati</taxon>
        <taxon>Bacillota</taxon>
        <taxon>Bacilli</taxon>
        <taxon>Bacillales</taxon>
        <taxon>Thermoactinomycetaceae</taxon>
        <taxon>Thermoactinomyces</taxon>
    </lineage>
</organism>
<feature type="active site" description="Acyl-thioester intermediate" evidence="2">
    <location>
        <position position="177"/>
    </location>
</feature>
<dbReference type="GO" id="GO:0016787">
    <property type="term" value="F:hydrolase activity"/>
    <property type="evidence" value="ECO:0007669"/>
    <property type="project" value="UniProtKB-KW"/>
</dbReference>
<accession>A0A7W1XAE7</accession>
<reference evidence="3 4" key="1">
    <citation type="submission" date="2020-07" db="EMBL/GenBank/DDBJ databases">
        <authorList>
            <person name="Feng H."/>
        </authorList>
    </citation>
    <scope>NUCLEOTIDE SEQUENCE [LARGE SCALE GENOMIC DNA]</scope>
    <source>
        <strain evidence="4">s-11</strain>
    </source>
</reference>
<dbReference type="Proteomes" id="UP000530514">
    <property type="component" value="Unassembled WGS sequence"/>
</dbReference>
<dbReference type="InterPro" id="IPR053525">
    <property type="entry name" value="Sortase_D"/>
</dbReference>
<dbReference type="InterPro" id="IPR005754">
    <property type="entry name" value="Sortase"/>
</dbReference>
<keyword evidence="1" id="KW-0378">Hydrolase</keyword>
<gene>
    <name evidence="3" type="ORF">H1164_08820</name>
</gene>
<comment type="caution">
    <text evidence="3">The sequence shown here is derived from an EMBL/GenBank/DDBJ whole genome shotgun (WGS) entry which is preliminary data.</text>
</comment>
<proteinExistence type="predicted"/>
<dbReference type="OrthoDB" id="165822at2"/>
<dbReference type="AlphaFoldDB" id="A0A7W1XAE7"/>
<keyword evidence="4" id="KW-1185">Reference proteome</keyword>
<dbReference type="Gene3D" id="2.40.260.10">
    <property type="entry name" value="Sortase"/>
    <property type="match status" value="1"/>
</dbReference>
<protein>
    <submittedName>
        <fullName evidence="3">Class D sortase</fullName>
    </submittedName>
</protein>